<comment type="caution">
    <text evidence="10">The sequence shown here is derived from an EMBL/GenBank/DDBJ whole genome shotgun (WGS) entry which is preliminary data.</text>
</comment>
<dbReference type="GO" id="GO:0008237">
    <property type="term" value="F:metallopeptidase activity"/>
    <property type="evidence" value="ECO:0007669"/>
    <property type="project" value="UniProtKB-KW"/>
</dbReference>
<dbReference type="AlphaFoldDB" id="A0AA86TTI7"/>
<dbReference type="Proteomes" id="UP001642409">
    <property type="component" value="Unassembled WGS sequence"/>
</dbReference>
<dbReference type="PANTHER" id="PTHR34448:SF3">
    <property type="entry name" value="AMINOPEPTIDASE AMPS"/>
    <property type="match status" value="1"/>
</dbReference>
<dbReference type="Gene3D" id="3.40.1830.10">
    <property type="entry name" value="Thermophilic metalloprotease (M29)"/>
    <property type="match status" value="1"/>
</dbReference>
<reference evidence="10" key="1">
    <citation type="submission" date="2023-06" db="EMBL/GenBank/DDBJ databases">
        <authorList>
            <person name="Kurt Z."/>
        </authorList>
    </citation>
    <scope>NUCLEOTIDE SEQUENCE</scope>
</reference>
<dbReference type="GO" id="GO:0004177">
    <property type="term" value="F:aminopeptidase activity"/>
    <property type="evidence" value="ECO:0007669"/>
    <property type="project" value="UniProtKB-KW"/>
</dbReference>
<evidence type="ECO:0000313" key="13">
    <source>
        <dbReference type="EMBL" id="CAL6086190.1"/>
    </source>
</evidence>
<evidence type="ECO:0000313" key="14">
    <source>
        <dbReference type="Proteomes" id="UP001642409"/>
    </source>
</evidence>
<evidence type="ECO:0000256" key="6">
    <source>
        <dbReference type="ARBA" id="ARBA00022670"/>
    </source>
</evidence>
<evidence type="ECO:0000256" key="3">
    <source>
        <dbReference type="ARBA" id="ARBA00001947"/>
    </source>
</evidence>
<evidence type="ECO:0000313" key="11">
    <source>
        <dbReference type="EMBL" id="CAI9950228.1"/>
    </source>
</evidence>
<sequence>MEQYYRSMSQLVVQKGVNVQKGDTLIVSCPVECYEFARYITENAYLIGAKTVIINYSDTKIFNKKMQYETEETVLDIPQWLIDRTNMYSDETCCSISICLSDDEACPNMKNASAYGKLKSKLTRANHDNYMQNKQRWCVIVCPTQQWADRVFPNSPDSLSLLLSALHKSCLLDDPVNNLNALNAQLSSNSAYLNSLNLKQLHFTSAQTRTDLTMEFSCPRWLGGSETQQNESRTEFNPNLPTFEVFSGPNMNSVNGFVRGTKPLCYSGAEINDFWFIFKNGVIVEWDCEEQHKEILQKLIQNEGADKLGEVALVPHSSPISQLGVVFYNGLLDENASCHLALGNGYDDCYTDITKMNTSCIHHDFMIGAADMTVEGITADGVAVKIMENGEFVRK</sequence>
<evidence type="ECO:0000313" key="10">
    <source>
        <dbReference type="EMBL" id="CAI9921628.1"/>
    </source>
</evidence>
<dbReference type="Pfam" id="PF02073">
    <property type="entry name" value="Peptidase_M29"/>
    <property type="match status" value="1"/>
</dbReference>
<evidence type="ECO:0000256" key="2">
    <source>
        <dbReference type="ARBA" id="ARBA00001946"/>
    </source>
</evidence>
<dbReference type="PANTHER" id="PTHR34448">
    <property type="entry name" value="AMINOPEPTIDASE"/>
    <property type="match status" value="1"/>
</dbReference>
<dbReference type="GO" id="GO:0006508">
    <property type="term" value="P:proteolysis"/>
    <property type="evidence" value="ECO:0007669"/>
    <property type="project" value="UniProtKB-KW"/>
</dbReference>
<keyword evidence="5" id="KW-0031">Aminopeptidase</keyword>
<comment type="cofactor">
    <cofactor evidence="2">
        <name>Mg(2+)</name>
        <dbReference type="ChEBI" id="CHEBI:18420"/>
    </cofactor>
</comment>
<gene>
    <name evidence="11" type="ORF">HINF_LOCUS37873</name>
    <name evidence="12" type="ORF">HINF_LOCUS40579</name>
    <name evidence="13" type="ORF">HINF_LOCUS63044</name>
    <name evidence="10" type="ORF">HINF_LOCUS9273</name>
</gene>
<keyword evidence="14" id="KW-1185">Reference proteome</keyword>
<comment type="cofactor">
    <cofactor evidence="3">
        <name>Zn(2+)</name>
        <dbReference type="ChEBI" id="CHEBI:29105"/>
    </cofactor>
</comment>
<evidence type="ECO:0000313" key="12">
    <source>
        <dbReference type="EMBL" id="CAL6044479.1"/>
    </source>
</evidence>
<dbReference type="InterPro" id="IPR035097">
    <property type="entry name" value="M29_N-terminal"/>
</dbReference>
<evidence type="ECO:0000256" key="5">
    <source>
        <dbReference type="ARBA" id="ARBA00022438"/>
    </source>
</evidence>
<proteinExistence type="inferred from homology"/>
<dbReference type="GO" id="GO:0046872">
    <property type="term" value="F:metal ion binding"/>
    <property type="evidence" value="ECO:0007669"/>
    <property type="project" value="UniProtKB-KW"/>
</dbReference>
<dbReference type="InterPro" id="IPR052170">
    <property type="entry name" value="M29_Exopeptidase"/>
</dbReference>
<evidence type="ECO:0000256" key="7">
    <source>
        <dbReference type="ARBA" id="ARBA00022723"/>
    </source>
</evidence>
<keyword evidence="9 10" id="KW-0482">Metalloprotease</keyword>
<keyword evidence="8" id="KW-0378">Hydrolase</keyword>
<keyword evidence="6" id="KW-0645">Protease</keyword>
<accession>A0AA86TTI7</accession>
<dbReference type="PRINTS" id="PR00919">
    <property type="entry name" value="THERMOPTASE"/>
</dbReference>
<name>A0AA86TTI7_9EUKA</name>
<dbReference type="SUPFAM" id="SSF144052">
    <property type="entry name" value="Thermophilic metalloprotease-like"/>
    <property type="match status" value="1"/>
</dbReference>
<reference evidence="12 14" key="2">
    <citation type="submission" date="2024-07" db="EMBL/GenBank/DDBJ databases">
        <authorList>
            <person name="Akdeniz Z."/>
        </authorList>
    </citation>
    <scope>NUCLEOTIDE SEQUENCE [LARGE SCALE GENOMIC DNA]</scope>
</reference>
<dbReference type="EMBL" id="CATOUU010000227">
    <property type="protein sequence ID" value="CAI9921628.1"/>
    <property type="molecule type" value="Genomic_DNA"/>
</dbReference>
<keyword evidence="7" id="KW-0479">Metal-binding</keyword>
<organism evidence="10">
    <name type="scientific">Hexamita inflata</name>
    <dbReference type="NCBI Taxonomy" id="28002"/>
    <lineage>
        <taxon>Eukaryota</taxon>
        <taxon>Metamonada</taxon>
        <taxon>Diplomonadida</taxon>
        <taxon>Hexamitidae</taxon>
        <taxon>Hexamitinae</taxon>
        <taxon>Hexamita</taxon>
    </lineage>
</organism>
<dbReference type="EMBL" id="CAXDID020000160">
    <property type="protein sequence ID" value="CAL6044479.1"/>
    <property type="molecule type" value="Genomic_DNA"/>
</dbReference>
<evidence type="ECO:0000256" key="4">
    <source>
        <dbReference type="ARBA" id="ARBA00008236"/>
    </source>
</evidence>
<dbReference type="InterPro" id="IPR000787">
    <property type="entry name" value="Peptidase_M29"/>
</dbReference>
<evidence type="ECO:0000256" key="9">
    <source>
        <dbReference type="ARBA" id="ARBA00023049"/>
    </source>
</evidence>
<comment type="cofactor">
    <cofactor evidence="1">
        <name>Co(2+)</name>
        <dbReference type="ChEBI" id="CHEBI:48828"/>
    </cofactor>
</comment>
<evidence type="ECO:0000256" key="1">
    <source>
        <dbReference type="ARBA" id="ARBA00001941"/>
    </source>
</evidence>
<dbReference type="EMBL" id="CATOUU010000807">
    <property type="protein sequence ID" value="CAI9950228.1"/>
    <property type="molecule type" value="Genomic_DNA"/>
</dbReference>
<dbReference type="EMBL" id="CAXDID020000391">
    <property type="protein sequence ID" value="CAL6086190.1"/>
    <property type="molecule type" value="Genomic_DNA"/>
</dbReference>
<evidence type="ECO:0000256" key="8">
    <source>
        <dbReference type="ARBA" id="ARBA00022801"/>
    </source>
</evidence>
<comment type="similarity">
    <text evidence="4">Belongs to the peptidase M29 family.</text>
</comment>
<protein>
    <submittedName>
        <fullName evidence="10">Thermophilic metalloprotease (M29) family protein</fullName>
    </submittedName>
    <submittedName>
        <fullName evidence="12">Thermophilic_metalloprotease (M29) family protein</fullName>
    </submittedName>
</protein>